<dbReference type="AlphaFoldDB" id="A0A127Q6Z6"/>
<organism evidence="2 3">
    <name type="scientific">Collimonas pratensis</name>
    <dbReference type="NCBI Taxonomy" id="279113"/>
    <lineage>
        <taxon>Bacteria</taxon>
        <taxon>Pseudomonadati</taxon>
        <taxon>Pseudomonadota</taxon>
        <taxon>Betaproteobacteria</taxon>
        <taxon>Burkholderiales</taxon>
        <taxon>Oxalobacteraceae</taxon>
        <taxon>Collimonas</taxon>
    </lineage>
</organism>
<dbReference type="Pfam" id="PF05344">
    <property type="entry name" value="DUF746"/>
    <property type="match status" value="1"/>
</dbReference>
<proteinExistence type="predicted"/>
<dbReference type="OrthoDB" id="8964415at2"/>
<evidence type="ECO:0000313" key="3">
    <source>
        <dbReference type="Proteomes" id="UP000074561"/>
    </source>
</evidence>
<name>A0A127Q6Z6_9BURK</name>
<gene>
    <name evidence="2" type="ORF">CPter91_3468</name>
</gene>
<reference evidence="2 3" key="1">
    <citation type="submission" date="2015-11" db="EMBL/GenBank/DDBJ databases">
        <title>Exploring the genomic traits of fungus-feeding bacterial genus Collimonas.</title>
        <authorList>
            <person name="Song C."/>
            <person name="Schmidt R."/>
            <person name="de Jager V."/>
            <person name="Krzyzanowska D."/>
            <person name="Jongedijk E."/>
            <person name="Cankar K."/>
            <person name="Beekwilder J."/>
            <person name="van Veen A."/>
            <person name="de Boer W."/>
            <person name="van Veen J.A."/>
            <person name="Garbeva P."/>
        </authorList>
    </citation>
    <scope>NUCLEOTIDE SEQUENCE [LARGE SCALE GENOMIC DNA]</scope>
    <source>
        <strain evidence="2 3">Ter91</strain>
    </source>
</reference>
<dbReference type="Proteomes" id="UP000074561">
    <property type="component" value="Chromosome"/>
</dbReference>
<dbReference type="InterPro" id="IPR008008">
    <property type="entry name" value="DUF746"/>
</dbReference>
<evidence type="ECO:0000313" key="2">
    <source>
        <dbReference type="EMBL" id="AMP05794.1"/>
    </source>
</evidence>
<sequence>MVAPISKKNPSSSHARNRRHHIWTAKTEALLGTASDRTIAAELGINRITVARRRQELGIASFGTKAVVWTAEMDAQLGTNIDTVVAQKLDVTVWQVSWRRRQLNIPPTQPRSKQLSSIIAKVQPSPLPPKSDEAPTRKPFLVDQPQFRRAGGSYPDTEDKALTAFLERALAEAYSLDLQPIACPYCHSHHTSLTQKAHARSPRPAFYCGKCDKRFNRLTGTPLARLRHAEMMPAFVRLLSQQLPYEEACRRLGVDYKAIANWTKKFRLWLLQLDPSGRWEAKVLLGIKTRAYIQCPRCGAEGEKQFLGGSDHRGRRLICSACSTTFGVRDAELLTQQRVRLEILYDPSKVDTLTT</sequence>
<dbReference type="EMBL" id="CP013234">
    <property type="protein sequence ID" value="AMP05794.1"/>
    <property type="molecule type" value="Genomic_DNA"/>
</dbReference>
<dbReference type="KEGG" id="cpra:CPter91_3468"/>
<accession>A0A127Q6Z6</accession>
<evidence type="ECO:0000259" key="1">
    <source>
        <dbReference type="Pfam" id="PF05344"/>
    </source>
</evidence>
<feature type="domain" description="DUF746" evidence="1">
    <location>
        <begin position="234"/>
        <end position="287"/>
    </location>
</feature>
<protein>
    <submittedName>
        <fullName evidence="2">Helix-turn-helix domain protein</fullName>
    </submittedName>
</protein>
<dbReference type="RefSeq" id="WP_082792902.1">
    <property type="nucleotide sequence ID" value="NZ_CP013234.1"/>
</dbReference>
<dbReference type="PATRIC" id="fig|279113.9.peg.3435"/>